<dbReference type="RefSeq" id="WP_141412537.1">
    <property type="nucleotide sequence ID" value="NZ_AP019735.1"/>
</dbReference>
<dbReference type="AlphaFoldDB" id="A0A4Y1WUL7"/>
<protein>
    <submittedName>
        <fullName evidence="1">Uncharacterized protein</fullName>
    </submittedName>
</protein>
<dbReference type="Proteomes" id="UP000318946">
    <property type="component" value="Chromosome"/>
</dbReference>
<evidence type="ECO:0000313" key="2">
    <source>
        <dbReference type="Proteomes" id="UP000318946"/>
    </source>
</evidence>
<name>A0A4Y1WUL7_9BACT</name>
<keyword evidence="2" id="KW-1185">Reference proteome</keyword>
<dbReference type="OrthoDB" id="5519656at2"/>
<evidence type="ECO:0000313" key="1">
    <source>
        <dbReference type="EMBL" id="BBL03926.1"/>
    </source>
</evidence>
<dbReference type="KEGG" id="acou:A5CBH24_12390"/>
<organism evidence="1 2">
    <name type="scientific">Alistipes communis</name>
    <dbReference type="NCBI Taxonomy" id="2585118"/>
    <lineage>
        <taxon>Bacteria</taxon>
        <taxon>Pseudomonadati</taxon>
        <taxon>Bacteroidota</taxon>
        <taxon>Bacteroidia</taxon>
        <taxon>Bacteroidales</taxon>
        <taxon>Rikenellaceae</taxon>
        <taxon>Alistipes</taxon>
    </lineage>
</organism>
<accession>A0A4Y1WUL7</accession>
<sequence length="170" mass="19487">MNKFIFLDFDGVLTTARYHNKLCRCGMATIDRFGELFDPRAVANLHTILEQTEAKLVITSSWRTEGLDMMRDLWHTRMLPGQVTDITPFYLYGAFRRSSAEEPFAGFTPGSRGMEIAEWLIRNAEPHTPYVILDDEEDILLRQTDRFVKIDAETGITSENARHAIELLAC</sequence>
<gene>
    <name evidence="1" type="ORF">A5CBH24_12390</name>
</gene>
<reference evidence="2" key="1">
    <citation type="submission" date="2019-06" db="EMBL/GenBank/DDBJ databases">
        <title>Alistipes onderdonkii subsp. vulgaris subsp. nov., Alistipes dispar sp. nov. and Alistipes communis sp. nov., isolated from human faeces, and creation of Alistipes onderdonkii subsp. onderdonkii subsp. nov.</title>
        <authorList>
            <person name="Sakamoto M."/>
            <person name="Ikeyama N."/>
            <person name="Ogata Y."/>
            <person name="Suda W."/>
            <person name="Iino T."/>
            <person name="Hattori M."/>
            <person name="Ohkuma M."/>
        </authorList>
    </citation>
    <scope>NUCLEOTIDE SEQUENCE [LARGE SCALE GENOMIC DNA]</scope>
    <source>
        <strain evidence="2">5CBH24</strain>
    </source>
</reference>
<dbReference type="Pfam" id="PF18143">
    <property type="entry name" value="HAD_SAK_2"/>
    <property type="match status" value="1"/>
</dbReference>
<dbReference type="GeneID" id="78341957"/>
<proteinExistence type="predicted"/>
<dbReference type="EMBL" id="AP019735">
    <property type="protein sequence ID" value="BBL03926.1"/>
    <property type="molecule type" value="Genomic_DNA"/>
</dbReference>